<reference evidence="1 2" key="1">
    <citation type="submission" date="2021-08" db="EMBL/GenBank/DDBJ databases">
        <title>Draft Genome Sequence of Phanerochaete sordida strain YK-624.</title>
        <authorList>
            <person name="Mori T."/>
            <person name="Dohra H."/>
            <person name="Suzuki T."/>
            <person name="Kawagishi H."/>
            <person name="Hirai H."/>
        </authorList>
    </citation>
    <scope>NUCLEOTIDE SEQUENCE [LARGE SCALE GENOMIC DNA]</scope>
    <source>
        <strain evidence="1 2">YK-624</strain>
    </source>
</reference>
<evidence type="ECO:0008006" key="3">
    <source>
        <dbReference type="Google" id="ProtNLM"/>
    </source>
</evidence>
<protein>
    <recommendedName>
        <fullName evidence="3">F-box domain-containing protein</fullName>
    </recommendedName>
</protein>
<dbReference type="Gene3D" id="3.80.10.10">
    <property type="entry name" value="Ribonuclease Inhibitor"/>
    <property type="match status" value="1"/>
</dbReference>
<accession>A0A9P3FYT1</accession>
<gene>
    <name evidence="1" type="ORF">PsYK624_011500</name>
</gene>
<sequence length="351" mass="39972">MIKALSSCTHMLQKLEIYTWPERRNVDEFEQIVSISRPLLSMRALVCLRMGALTLEAVEHLASLPSLESFTGCVRMFGTEQPSTILQFPSLKNATLGFHWTELPGFTIMLRCVVAPRLDTLEVEYFVPPGLSRAERPALPSASHLDELFTTLTKFKNLAMLDFELSQIGDYRYIWRDDACLSGAVLSRLFVLRNLRSLSMVRIPFDLHPHDIEAIVSAWPRIQYLRLGDMALGLKDRLESLLCVDDLRPIALNCAQLTTLGVALRIPAQYDQDPVPSPVESVCPLQWLHPGVQGVEFSIRDAAVLTNFFPDVRLDDFSEDIDQELEASRMTELIETMALMLKRQRQRLQRR</sequence>
<name>A0A9P3FYT1_9APHY</name>
<dbReference type="Proteomes" id="UP000703269">
    <property type="component" value="Unassembled WGS sequence"/>
</dbReference>
<keyword evidence="2" id="KW-1185">Reference proteome</keyword>
<dbReference type="AlphaFoldDB" id="A0A9P3FYT1"/>
<organism evidence="1 2">
    <name type="scientific">Phanerochaete sordida</name>
    <dbReference type="NCBI Taxonomy" id="48140"/>
    <lineage>
        <taxon>Eukaryota</taxon>
        <taxon>Fungi</taxon>
        <taxon>Dikarya</taxon>
        <taxon>Basidiomycota</taxon>
        <taxon>Agaricomycotina</taxon>
        <taxon>Agaricomycetes</taxon>
        <taxon>Polyporales</taxon>
        <taxon>Phanerochaetaceae</taxon>
        <taxon>Phanerochaete</taxon>
    </lineage>
</organism>
<proteinExistence type="predicted"/>
<dbReference type="InterPro" id="IPR032675">
    <property type="entry name" value="LRR_dom_sf"/>
</dbReference>
<evidence type="ECO:0000313" key="1">
    <source>
        <dbReference type="EMBL" id="GJE85073.1"/>
    </source>
</evidence>
<dbReference type="OrthoDB" id="2800603at2759"/>
<evidence type="ECO:0000313" key="2">
    <source>
        <dbReference type="Proteomes" id="UP000703269"/>
    </source>
</evidence>
<dbReference type="EMBL" id="BPQB01000002">
    <property type="protein sequence ID" value="GJE85073.1"/>
    <property type="molecule type" value="Genomic_DNA"/>
</dbReference>
<comment type="caution">
    <text evidence="1">The sequence shown here is derived from an EMBL/GenBank/DDBJ whole genome shotgun (WGS) entry which is preliminary data.</text>
</comment>